<organism evidence="2 3">
    <name type="scientific">Streptomyces gulbargensis</name>
    <dbReference type="NCBI Taxonomy" id="364901"/>
    <lineage>
        <taxon>Bacteria</taxon>
        <taxon>Bacillati</taxon>
        <taxon>Actinomycetota</taxon>
        <taxon>Actinomycetes</taxon>
        <taxon>Kitasatosporales</taxon>
        <taxon>Streptomycetaceae</taxon>
        <taxon>Streptomyces</taxon>
    </lineage>
</organism>
<reference evidence="3" key="1">
    <citation type="journal article" date="2019" name="Int. J. Syst. Evol. Microbiol.">
        <title>The Global Catalogue of Microorganisms (GCM) 10K type strain sequencing project: providing services to taxonomists for standard genome sequencing and annotation.</title>
        <authorList>
            <consortium name="The Broad Institute Genomics Platform"/>
            <consortium name="The Broad Institute Genome Sequencing Center for Infectious Disease"/>
            <person name="Wu L."/>
            <person name="Ma J."/>
        </authorList>
    </citation>
    <scope>NUCLEOTIDE SEQUENCE [LARGE SCALE GENOMIC DNA]</scope>
    <source>
        <strain evidence="3">JCM 16956</strain>
    </source>
</reference>
<evidence type="ECO:0000313" key="2">
    <source>
        <dbReference type="EMBL" id="GAA3901919.1"/>
    </source>
</evidence>
<sequence length="208" mass="22746">MTAAAADRVRPPPLEWRPGRAGAQADRYPVRMIQQDDRQFPVALAAAMKVRLDRAGEDGVDFEPYESFLSAEDTTDWFRAWTGNDDLNADAFRVFGQDGTGGYAAFWLIRPGRELVEQPVVFLGSEGETGVVARDLGAFLWLLADGLGPGEAATTYGSEPGWAPRPIEDLEAIAQRHAPDRRAAAPAIIAEAAQEFPDFDDIIRGLCR</sequence>
<gene>
    <name evidence="2" type="ORF">GCM10022244_10170</name>
</gene>
<evidence type="ECO:0000313" key="3">
    <source>
        <dbReference type="Proteomes" id="UP001501000"/>
    </source>
</evidence>
<evidence type="ECO:0000256" key="1">
    <source>
        <dbReference type="SAM" id="MobiDB-lite"/>
    </source>
</evidence>
<dbReference type="EMBL" id="BAABAJ010000002">
    <property type="protein sequence ID" value="GAA3901919.1"/>
    <property type="molecule type" value="Genomic_DNA"/>
</dbReference>
<accession>A0ABP7LHB7</accession>
<evidence type="ECO:0008006" key="4">
    <source>
        <dbReference type="Google" id="ProtNLM"/>
    </source>
</evidence>
<feature type="region of interest" description="Disordered" evidence="1">
    <location>
        <begin position="1"/>
        <end position="22"/>
    </location>
</feature>
<name>A0ABP7LHB7_9ACTN</name>
<protein>
    <recommendedName>
        <fullName evidence="4">SMI1/KNR4 family protein</fullName>
    </recommendedName>
</protein>
<proteinExistence type="predicted"/>
<keyword evidence="3" id="KW-1185">Reference proteome</keyword>
<dbReference type="Proteomes" id="UP001501000">
    <property type="component" value="Unassembled WGS sequence"/>
</dbReference>
<comment type="caution">
    <text evidence="2">The sequence shown here is derived from an EMBL/GenBank/DDBJ whole genome shotgun (WGS) entry which is preliminary data.</text>
</comment>